<comment type="caution">
    <text evidence="6">The sequence shown here is derived from an EMBL/GenBank/DDBJ whole genome shotgun (WGS) entry which is preliminary data.</text>
</comment>
<evidence type="ECO:0000256" key="4">
    <source>
        <dbReference type="ARBA" id="ARBA00023136"/>
    </source>
</evidence>
<accession>A0A7Y0Q3N6</accession>
<gene>
    <name evidence="6" type="ORF">HIJ39_12580</name>
</gene>
<protein>
    <recommendedName>
        <fullName evidence="8">VIT family protein</fullName>
    </recommendedName>
</protein>
<evidence type="ECO:0000256" key="1">
    <source>
        <dbReference type="ARBA" id="ARBA00004127"/>
    </source>
</evidence>
<dbReference type="Pfam" id="PF01988">
    <property type="entry name" value="VIT1"/>
    <property type="match status" value="1"/>
</dbReference>
<keyword evidence="3 5" id="KW-1133">Transmembrane helix</keyword>
<comment type="subcellular location">
    <subcellularLocation>
        <location evidence="1">Endomembrane system</location>
        <topology evidence="1">Multi-pass membrane protein</topology>
    </subcellularLocation>
</comment>
<evidence type="ECO:0000313" key="6">
    <source>
        <dbReference type="EMBL" id="NMP23176.1"/>
    </source>
</evidence>
<dbReference type="PANTHER" id="PTHR31851">
    <property type="entry name" value="FE(2+)/MN(2+) TRANSPORTER PCL1"/>
    <property type="match status" value="1"/>
</dbReference>
<keyword evidence="4 5" id="KW-0472">Membrane</keyword>
<organism evidence="6 7">
    <name type="scientific">Sulfobacillus harzensis</name>
    <dbReference type="NCBI Taxonomy" id="2729629"/>
    <lineage>
        <taxon>Bacteria</taxon>
        <taxon>Bacillati</taxon>
        <taxon>Bacillota</taxon>
        <taxon>Clostridia</taxon>
        <taxon>Eubacteriales</taxon>
        <taxon>Clostridiales Family XVII. Incertae Sedis</taxon>
        <taxon>Sulfobacillus</taxon>
    </lineage>
</organism>
<evidence type="ECO:0000313" key="7">
    <source>
        <dbReference type="Proteomes" id="UP000533476"/>
    </source>
</evidence>
<feature type="transmembrane region" description="Helical" evidence="5">
    <location>
        <begin position="220"/>
        <end position="244"/>
    </location>
</feature>
<feature type="transmembrane region" description="Helical" evidence="5">
    <location>
        <begin position="163"/>
        <end position="182"/>
    </location>
</feature>
<dbReference type="AlphaFoldDB" id="A0A7Y0Q3N6"/>
<reference evidence="6 7" key="1">
    <citation type="submission" date="2020-04" db="EMBL/GenBank/DDBJ databases">
        <authorList>
            <person name="Zhang R."/>
            <person name="Schippers A."/>
        </authorList>
    </citation>
    <scope>NUCLEOTIDE SEQUENCE [LARGE SCALE GENOMIC DNA]</scope>
    <source>
        <strain evidence="6 7">DSM 109850</strain>
    </source>
</reference>
<keyword evidence="7" id="KW-1185">Reference proteome</keyword>
<dbReference type="GO" id="GO:0005384">
    <property type="term" value="F:manganese ion transmembrane transporter activity"/>
    <property type="evidence" value="ECO:0007669"/>
    <property type="project" value="InterPro"/>
</dbReference>
<evidence type="ECO:0000256" key="3">
    <source>
        <dbReference type="ARBA" id="ARBA00022989"/>
    </source>
</evidence>
<sequence>MEQGVIVNDHPANYEDEIWHGSGGTTLRQMVFGMNDGLVATVGLVAGLIFAGSSKGVVLGGTLAAIIAAVSSMALGSYLATQAEVGYQLAQIRRERREIEEQPHEELNEMRQIYHGYGLSAQEVDIFLSHFQRDKDLWLRLMLRDELGIIPESFENPWKNAGLMALAVAAGSLPPLLPVLFGSSPKHVFVWVLIFSALTAFGLGGVTARSTGKQWWRSAISFLIVATIAAAIGMGAGSLIAPLFG</sequence>
<feature type="transmembrane region" description="Helical" evidence="5">
    <location>
        <begin position="188"/>
        <end position="208"/>
    </location>
</feature>
<dbReference type="InterPro" id="IPR008217">
    <property type="entry name" value="Ccc1_fam"/>
</dbReference>
<feature type="transmembrane region" description="Helical" evidence="5">
    <location>
        <begin position="30"/>
        <end position="51"/>
    </location>
</feature>
<feature type="transmembrane region" description="Helical" evidence="5">
    <location>
        <begin position="57"/>
        <end position="80"/>
    </location>
</feature>
<name>A0A7Y0Q3N6_9FIRM</name>
<evidence type="ECO:0008006" key="8">
    <source>
        <dbReference type="Google" id="ProtNLM"/>
    </source>
</evidence>
<evidence type="ECO:0000256" key="2">
    <source>
        <dbReference type="ARBA" id="ARBA00022692"/>
    </source>
</evidence>
<proteinExistence type="predicted"/>
<dbReference type="GO" id="GO:0030026">
    <property type="term" value="P:intracellular manganese ion homeostasis"/>
    <property type="evidence" value="ECO:0007669"/>
    <property type="project" value="InterPro"/>
</dbReference>
<dbReference type="GO" id="GO:0012505">
    <property type="term" value="C:endomembrane system"/>
    <property type="evidence" value="ECO:0007669"/>
    <property type="project" value="UniProtKB-SubCell"/>
</dbReference>
<evidence type="ECO:0000256" key="5">
    <source>
        <dbReference type="SAM" id="Phobius"/>
    </source>
</evidence>
<keyword evidence="2 5" id="KW-0812">Transmembrane</keyword>
<dbReference type="EMBL" id="JABBVZ010000042">
    <property type="protein sequence ID" value="NMP23176.1"/>
    <property type="molecule type" value="Genomic_DNA"/>
</dbReference>
<dbReference type="RefSeq" id="WP_169100219.1">
    <property type="nucleotide sequence ID" value="NZ_JABBVZ010000042.1"/>
</dbReference>
<dbReference type="Proteomes" id="UP000533476">
    <property type="component" value="Unassembled WGS sequence"/>
</dbReference>